<gene>
    <name evidence="2" type="ORF">ADL29_25050</name>
</gene>
<dbReference type="EMBL" id="LGKG01000149">
    <property type="protein sequence ID" value="KPC61338.1"/>
    <property type="molecule type" value="Genomic_DNA"/>
</dbReference>
<proteinExistence type="predicted"/>
<dbReference type="RefSeq" id="WP_053925840.1">
    <property type="nucleotide sequence ID" value="NZ_LGKG01000149.1"/>
</dbReference>
<organism evidence="2 3">
    <name type="scientific">Streptomyces chattanoogensis</name>
    <dbReference type="NCBI Taxonomy" id="66876"/>
    <lineage>
        <taxon>Bacteria</taxon>
        <taxon>Bacillati</taxon>
        <taxon>Actinomycetota</taxon>
        <taxon>Actinomycetes</taxon>
        <taxon>Kitasatosporales</taxon>
        <taxon>Streptomycetaceae</taxon>
        <taxon>Streptomyces</taxon>
    </lineage>
</organism>
<evidence type="ECO:0000313" key="2">
    <source>
        <dbReference type="EMBL" id="KPC61338.1"/>
    </source>
</evidence>
<accession>A0A0N1JX54</accession>
<reference evidence="3" key="1">
    <citation type="submission" date="2015-07" db="EMBL/GenBank/DDBJ databases">
        <authorList>
            <person name="Ju K.-S."/>
            <person name="Doroghazi J.R."/>
            <person name="Metcalf W.W."/>
        </authorList>
    </citation>
    <scope>NUCLEOTIDE SEQUENCE [LARGE SCALE GENOMIC DNA]</scope>
    <source>
        <strain evidence="3">NRRL ISP-5002</strain>
    </source>
</reference>
<feature type="region of interest" description="Disordered" evidence="1">
    <location>
        <begin position="1"/>
        <end position="40"/>
    </location>
</feature>
<keyword evidence="3" id="KW-1185">Reference proteome</keyword>
<dbReference type="AlphaFoldDB" id="A0A0N1JX54"/>
<dbReference type="Proteomes" id="UP000037982">
    <property type="component" value="Unassembled WGS sequence"/>
</dbReference>
<evidence type="ECO:0000256" key="1">
    <source>
        <dbReference type="SAM" id="MobiDB-lite"/>
    </source>
</evidence>
<sequence>MPSTDSHPQGTVHRRTARPLPTTLWLPAPDQPNAKPTPGTVLPGWAIEKIRTDFTHRPGQAPAPLLKLSIRDTDPGMDARTPVVTYAEGAPSRLSMLLAELHPDALPAPADTLAGGAVSEMPGAMEEGWPGFFHRAHRLLPTDGLLLLATRQRRDNGILTDPLGSLIACARTAGFRYLQHIIVAHAHPADDRLIPAPPADASPGVAHSDLIVLSVIDHNG</sequence>
<evidence type="ECO:0000313" key="3">
    <source>
        <dbReference type="Proteomes" id="UP000037982"/>
    </source>
</evidence>
<comment type="caution">
    <text evidence="2">The sequence shown here is derived from an EMBL/GenBank/DDBJ whole genome shotgun (WGS) entry which is preliminary data.</text>
</comment>
<protein>
    <submittedName>
        <fullName evidence="2">Uncharacterized protein</fullName>
    </submittedName>
</protein>
<dbReference type="PATRIC" id="fig|66876.3.peg.5489"/>
<name>A0A0N1JX54_9ACTN</name>